<dbReference type="EMBL" id="LBOI01000016">
    <property type="protein sequence ID" value="KKP31110.1"/>
    <property type="molecule type" value="Genomic_DNA"/>
</dbReference>
<feature type="transmembrane region" description="Helical" evidence="1">
    <location>
        <begin position="368"/>
        <end position="389"/>
    </location>
</feature>
<keyword evidence="1" id="KW-1133">Transmembrane helix</keyword>
<protein>
    <recommendedName>
        <fullName evidence="4">Glycosyltransferase RgtA/B/C/D-like domain-containing protein</fullName>
    </recommendedName>
</protein>
<evidence type="ECO:0000313" key="3">
    <source>
        <dbReference type="Proteomes" id="UP000034803"/>
    </source>
</evidence>
<dbReference type="Proteomes" id="UP000034803">
    <property type="component" value="Unassembled WGS sequence"/>
</dbReference>
<comment type="caution">
    <text evidence="2">The sequence shown here is derived from an EMBL/GenBank/DDBJ whole genome shotgun (WGS) entry which is preliminary data.</text>
</comment>
<feature type="transmembrane region" description="Helical" evidence="1">
    <location>
        <begin position="321"/>
        <end position="338"/>
    </location>
</feature>
<gene>
    <name evidence="2" type="ORF">UR21_C0016G0028</name>
</gene>
<sequence length="515" mass="59109">MLKNNYVYMKREPIIIVIIFSVFTFLLTSVMLLKMGPLSTFFTIDPDVPYLGNSLQYIVSDTIGFNTHPGTPTIILHSYALLPLRIFTHFVIRVSFIDWVYQNIYGVFHYIRYFQSLLLAISVGIFLISIYKSTRSILLITFAWLALFTFSSFPHFGITIVPETLSFLFVSVWLFVFSFFQKNRSPFIFILLSLIAGASLANKFTNLPLVVISFMLPATLPNLNIKQKVLNSLLSVLIVIFAFIVFTWPIRQNYVGMFRWVNTLATTVGVQGSGEKTFFNIDAYTLSVKMLVSREKVPSFVVLAMFLLTLLNLAFKKDKQISPQLIMLLGVTITIFIFSKYYLSYYQLTNYLIVIYLLSYNLRDKNKLLTIIGVLTLIMPVVVNIKSFYSSAVRSSDKAKAIENYVYSNPSKNGTVWLWGRSKDFAIIWIRDWTGGWVFGNKLVNNNLYELSTNLEKISTPEGSSVGLFDRCWDKLYILESSAKIFIDKYPQYKNKYKLVSGTDDIGLIESKCKY</sequence>
<organism evidence="2 3">
    <name type="scientific">Candidatus Woesebacteria bacterium GW2011_GWC2_31_9</name>
    <dbReference type="NCBI Taxonomy" id="1618586"/>
    <lineage>
        <taxon>Bacteria</taxon>
        <taxon>Candidatus Woeseibacteriota</taxon>
    </lineage>
</organism>
<evidence type="ECO:0008006" key="4">
    <source>
        <dbReference type="Google" id="ProtNLM"/>
    </source>
</evidence>
<feature type="transmembrane region" description="Helical" evidence="1">
    <location>
        <begin position="164"/>
        <end position="180"/>
    </location>
</feature>
<feature type="transmembrane region" description="Helical" evidence="1">
    <location>
        <begin position="110"/>
        <end position="130"/>
    </location>
</feature>
<feature type="transmembrane region" description="Helical" evidence="1">
    <location>
        <begin position="187"/>
        <end position="209"/>
    </location>
</feature>
<feature type="transmembrane region" description="Helical" evidence="1">
    <location>
        <begin position="229"/>
        <end position="250"/>
    </location>
</feature>
<evidence type="ECO:0000313" key="2">
    <source>
        <dbReference type="EMBL" id="KKP31110.1"/>
    </source>
</evidence>
<dbReference type="AlphaFoldDB" id="A0A0G0AWZ1"/>
<reference evidence="2 3" key="1">
    <citation type="journal article" date="2015" name="Nature">
        <title>rRNA introns, odd ribosomes, and small enigmatic genomes across a large radiation of phyla.</title>
        <authorList>
            <person name="Brown C.T."/>
            <person name="Hug L.A."/>
            <person name="Thomas B.C."/>
            <person name="Sharon I."/>
            <person name="Castelle C.J."/>
            <person name="Singh A."/>
            <person name="Wilkins M.J."/>
            <person name="Williams K.H."/>
            <person name="Banfield J.F."/>
        </authorList>
    </citation>
    <scope>NUCLEOTIDE SEQUENCE [LARGE SCALE GENOMIC DNA]</scope>
</reference>
<feature type="transmembrane region" description="Helical" evidence="1">
    <location>
        <begin position="137"/>
        <end position="158"/>
    </location>
</feature>
<feature type="transmembrane region" description="Helical" evidence="1">
    <location>
        <begin position="297"/>
        <end position="315"/>
    </location>
</feature>
<proteinExistence type="predicted"/>
<evidence type="ECO:0000256" key="1">
    <source>
        <dbReference type="SAM" id="Phobius"/>
    </source>
</evidence>
<feature type="transmembrane region" description="Helical" evidence="1">
    <location>
        <begin position="12"/>
        <end position="33"/>
    </location>
</feature>
<name>A0A0G0AWZ1_9BACT</name>
<accession>A0A0G0AWZ1</accession>
<keyword evidence="1" id="KW-0472">Membrane</keyword>
<keyword evidence="1" id="KW-0812">Transmembrane</keyword>